<name>A0A6J5LBZ3_9CAUD</name>
<evidence type="ECO:0000313" key="1">
    <source>
        <dbReference type="EMBL" id="CAB4130982.1"/>
    </source>
</evidence>
<dbReference type="GO" id="GO:0003676">
    <property type="term" value="F:nucleic acid binding"/>
    <property type="evidence" value="ECO:0007669"/>
    <property type="project" value="InterPro"/>
</dbReference>
<dbReference type="EMBL" id="LR796241">
    <property type="protein sequence ID" value="CAB4130982.1"/>
    <property type="molecule type" value="Genomic_DNA"/>
</dbReference>
<sequence length="138" mass="15060">MTEGDIMRQIMVALSADGHFVARANVGLFFTADGRPVKTGLPNGFSDLFGHRLSDCRAFYLEVKTQDAKATPKKARTAKLQEMKDLGATSIEMLRADDWMKIGATPDQAQFLTAMRRRGALAQVVRSVEDARLAVSGG</sequence>
<evidence type="ECO:0008006" key="2">
    <source>
        <dbReference type="Google" id="ProtNLM"/>
    </source>
</evidence>
<organism evidence="1">
    <name type="scientific">uncultured Caudovirales phage</name>
    <dbReference type="NCBI Taxonomy" id="2100421"/>
    <lineage>
        <taxon>Viruses</taxon>
        <taxon>Duplodnaviria</taxon>
        <taxon>Heunggongvirae</taxon>
        <taxon>Uroviricota</taxon>
        <taxon>Caudoviricetes</taxon>
        <taxon>Peduoviridae</taxon>
        <taxon>Maltschvirus</taxon>
        <taxon>Maltschvirus maltsch</taxon>
    </lineage>
</organism>
<dbReference type="Gene3D" id="3.40.1350.10">
    <property type="match status" value="1"/>
</dbReference>
<protein>
    <recommendedName>
        <fullName evidence="2">VRR-NUC domain containing protein</fullName>
    </recommendedName>
</protein>
<accession>A0A6J5LBZ3</accession>
<dbReference type="InterPro" id="IPR011856">
    <property type="entry name" value="tRNA_endonuc-like_dom_sf"/>
</dbReference>
<reference evidence="1" key="1">
    <citation type="submission" date="2020-04" db="EMBL/GenBank/DDBJ databases">
        <authorList>
            <person name="Chiriac C."/>
            <person name="Salcher M."/>
            <person name="Ghai R."/>
            <person name="Kavagutti S V."/>
        </authorList>
    </citation>
    <scope>NUCLEOTIDE SEQUENCE</scope>
</reference>
<gene>
    <name evidence="1" type="ORF">UFOVP126_33</name>
</gene>
<proteinExistence type="predicted"/>